<dbReference type="InterPro" id="IPR051531">
    <property type="entry name" value="N-acetyltransferase"/>
</dbReference>
<dbReference type="GO" id="GO:0016747">
    <property type="term" value="F:acyltransferase activity, transferring groups other than amino-acyl groups"/>
    <property type="evidence" value="ECO:0007669"/>
    <property type="project" value="InterPro"/>
</dbReference>
<keyword evidence="2" id="KW-0808">Transferase</keyword>
<dbReference type="InterPro" id="IPR000182">
    <property type="entry name" value="GNAT_dom"/>
</dbReference>
<evidence type="ECO:0000313" key="2">
    <source>
        <dbReference type="EMBL" id="RNB81915.1"/>
    </source>
</evidence>
<dbReference type="InterPro" id="IPR016181">
    <property type="entry name" value="Acyl_CoA_acyltransferase"/>
</dbReference>
<protein>
    <submittedName>
        <fullName evidence="2">N-acetyltransferase</fullName>
    </submittedName>
</protein>
<feature type="domain" description="N-acetyltransferase" evidence="1">
    <location>
        <begin position="10"/>
        <end position="169"/>
    </location>
</feature>
<dbReference type="SUPFAM" id="SSF55729">
    <property type="entry name" value="Acyl-CoA N-acyltransferases (Nat)"/>
    <property type="match status" value="1"/>
</dbReference>
<dbReference type="AlphaFoldDB" id="A0A3M8D407"/>
<reference evidence="2 3" key="1">
    <citation type="submission" date="2018-10" db="EMBL/GenBank/DDBJ databases">
        <title>Phylogenomics of Brevibacillus.</title>
        <authorList>
            <person name="Dunlap C."/>
        </authorList>
    </citation>
    <scope>NUCLEOTIDE SEQUENCE [LARGE SCALE GENOMIC DNA]</scope>
    <source>
        <strain evidence="2 3">JCM 15085</strain>
    </source>
</reference>
<dbReference type="PANTHER" id="PTHR43792">
    <property type="entry name" value="GNAT FAMILY, PUTATIVE (AFU_ORTHOLOGUE AFUA_3G00765)-RELATED-RELATED"/>
    <property type="match status" value="1"/>
</dbReference>
<dbReference type="Proteomes" id="UP000281915">
    <property type="component" value="Unassembled WGS sequence"/>
</dbReference>
<dbReference type="Gene3D" id="3.40.630.30">
    <property type="match status" value="1"/>
</dbReference>
<name>A0A3M8D407_9BACL</name>
<dbReference type="Pfam" id="PF13302">
    <property type="entry name" value="Acetyltransf_3"/>
    <property type="match status" value="1"/>
</dbReference>
<evidence type="ECO:0000259" key="1">
    <source>
        <dbReference type="PROSITE" id="PS51186"/>
    </source>
</evidence>
<proteinExistence type="predicted"/>
<dbReference type="RefSeq" id="WP_122912740.1">
    <property type="nucleotide sequence ID" value="NZ_RHHT01000011.1"/>
</dbReference>
<organism evidence="2 3">
    <name type="scientific">Brevibacillus panacihumi</name>
    <dbReference type="NCBI Taxonomy" id="497735"/>
    <lineage>
        <taxon>Bacteria</taxon>
        <taxon>Bacillati</taxon>
        <taxon>Bacillota</taxon>
        <taxon>Bacilli</taxon>
        <taxon>Bacillales</taxon>
        <taxon>Paenibacillaceae</taxon>
        <taxon>Brevibacillus</taxon>
    </lineage>
</organism>
<sequence length="176" mass="20750">MLPNFETQRLFLRPRVMADFDACYEMDRDPEVTKYIRGPWHDPAMHRQFLTERLQNSWGDGLGYWSIFEKDKPTRFVGWILLIPTEEMEPQIEIGWRLNRLAWGKGYATEAARVILEHAFQTVKVARIVADIDSRNRPSMRVAEKIGLKYVCEREHDGASSKYFALTAEEYYKLFP</sequence>
<comment type="caution">
    <text evidence="2">The sequence shown here is derived from an EMBL/GenBank/DDBJ whole genome shotgun (WGS) entry which is preliminary data.</text>
</comment>
<dbReference type="PROSITE" id="PS51186">
    <property type="entry name" value="GNAT"/>
    <property type="match status" value="1"/>
</dbReference>
<evidence type="ECO:0000313" key="3">
    <source>
        <dbReference type="Proteomes" id="UP000281915"/>
    </source>
</evidence>
<dbReference type="PANTHER" id="PTHR43792:SF1">
    <property type="entry name" value="N-ACETYLTRANSFERASE DOMAIN-CONTAINING PROTEIN"/>
    <property type="match status" value="1"/>
</dbReference>
<dbReference type="EMBL" id="RHHT01000011">
    <property type="protein sequence ID" value="RNB81915.1"/>
    <property type="molecule type" value="Genomic_DNA"/>
</dbReference>
<accession>A0A3M8D407</accession>
<gene>
    <name evidence="2" type="ORF">EDM58_07265</name>
</gene>